<feature type="region of interest" description="Disordered" evidence="1">
    <location>
        <begin position="31"/>
        <end position="116"/>
    </location>
</feature>
<feature type="compositionally biased region" description="Low complexity" evidence="1">
    <location>
        <begin position="76"/>
        <end position="87"/>
    </location>
</feature>
<dbReference type="AlphaFoldDB" id="A0A3L6QA69"/>
<dbReference type="PROSITE" id="PS51257">
    <property type="entry name" value="PROKAR_LIPOPROTEIN"/>
    <property type="match status" value="1"/>
</dbReference>
<dbReference type="Proteomes" id="UP000275267">
    <property type="component" value="Unassembled WGS sequence"/>
</dbReference>
<name>A0A3L6QA69_PANMI</name>
<protein>
    <submittedName>
        <fullName evidence="2">Uncharacterized protein</fullName>
    </submittedName>
</protein>
<evidence type="ECO:0000313" key="3">
    <source>
        <dbReference type="Proteomes" id="UP000275267"/>
    </source>
</evidence>
<proteinExistence type="predicted"/>
<gene>
    <name evidence="2" type="ORF">C2845_PM15G14860</name>
</gene>
<evidence type="ECO:0000313" key="2">
    <source>
        <dbReference type="EMBL" id="RLM74718.1"/>
    </source>
</evidence>
<dbReference type="EMBL" id="PQIB02000013">
    <property type="protein sequence ID" value="RLM74718.1"/>
    <property type="molecule type" value="Genomic_DNA"/>
</dbReference>
<comment type="caution">
    <text evidence="2">The sequence shown here is derived from an EMBL/GenBank/DDBJ whole genome shotgun (WGS) entry which is preliminary data.</text>
</comment>
<sequence>MALKEILATLVLPPSRNLNISSIAFVQSCEPQMLDSSTSQGPSCAEGKNPQSPVSILPQPHTPPSHRFRNPPPLVSDPSAAAPQSRPAPHPQSLHHRPPPSPMEETSEGERRRRQT</sequence>
<keyword evidence="3" id="KW-1185">Reference proteome</keyword>
<accession>A0A3L6QA69</accession>
<evidence type="ECO:0000256" key="1">
    <source>
        <dbReference type="SAM" id="MobiDB-lite"/>
    </source>
</evidence>
<reference evidence="3" key="1">
    <citation type="journal article" date="2019" name="Nat. Commun.">
        <title>The genome of broomcorn millet.</title>
        <authorList>
            <person name="Zou C."/>
            <person name="Miki D."/>
            <person name="Li D."/>
            <person name="Tang Q."/>
            <person name="Xiao L."/>
            <person name="Rajput S."/>
            <person name="Deng P."/>
            <person name="Jia W."/>
            <person name="Huang R."/>
            <person name="Zhang M."/>
            <person name="Sun Y."/>
            <person name="Hu J."/>
            <person name="Fu X."/>
            <person name="Schnable P.S."/>
            <person name="Li F."/>
            <person name="Zhang H."/>
            <person name="Feng B."/>
            <person name="Zhu X."/>
            <person name="Liu R."/>
            <person name="Schnable J.C."/>
            <person name="Zhu J.-K."/>
            <person name="Zhang H."/>
        </authorList>
    </citation>
    <scope>NUCLEOTIDE SEQUENCE [LARGE SCALE GENOMIC DNA]</scope>
</reference>
<organism evidence="2 3">
    <name type="scientific">Panicum miliaceum</name>
    <name type="common">Proso millet</name>
    <name type="synonym">Broomcorn millet</name>
    <dbReference type="NCBI Taxonomy" id="4540"/>
    <lineage>
        <taxon>Eukaryota</taxon>
        <taxon>Viridiplantae</taxon>
        <taxon>Streptophyta</taxon>
        <taxon>Embryophyta</taxon>
        <taxon>Tracheophyta</taxon>
        <taxon>Spermatophyta</taxon>
        <taxon>Magnoliopsida</taxon>
        <taxon>Liliopsida</taxon>
        <taxon>Poales</taxon>
        <taxon>Poaceae</taxon>
        <taxon>PACMAD clade</taxon>
        <taxon>Panicoideae</taxon>
        <taxon>Panicodae</taxon>
        <taxon>Paniceae</taxon>
        <taxon>Panicinae</taxon>
        <taxon>Panicum</taxon>
        <taxon>Panicum sect. Panicum</taxon>
    </lineage>
</organism>